<keyword evidence="1" id="KW-0328">Glycosyltransferase</keyword>
<keyword evidence="2 4" id="KW-0808">Transferase</keyword>
<keyword evidence="5" id="KW-1185">Reference proteome</keyword>
<protein>
    <submittedName>
        <fullName evidence="4">Glycosyltransferase family 4 protein</fullName>
    </submittedName>
</protein>
<evidence type="ECO:0000256" key="1">
    <source>
        <dbReference type="ARBA" id="ARBA00022676"/>
    </source>
</evidence>
<evidence type="ECO:0000259" key="3">
    <source>
        <dbReference type="Pfam" id="PF13439"/>
    </source>
</evidence>
<dbReference type="RefSeq" id="WP_193496400.1">
    <property type="nucleotide sequence ID" value="NZ_CP063169.1"/>
</dbReference>
<dbReference type="GO" id="GO:0016757">
    <property type="term" value="F:glycosyltransferase activity"/>
    <property type="evidence" value="ECO:0007669"/>
    <property type="project" value="UniProtKB-KW"/>
</dbReference>
<proteinExistence type="predicted"/>
<dbReference type="KEGG" id="halt:IM660_14040"/>
<dbReference type="Gene3D" id="3.40.50.2000">
    <property type="entry name" value="Glycogen Phosphorylase B"/>
    <property type="match status" value="2"/>
</dbReference>
<dbReference type="Proteomes" id="UP000593758">
    <property type="component" value="Chromosome"/>
</dbReference>
<sequence length="526" mass="57550">MTDSAPPHVVYMPGNDVLVDSRVLKYIASADALGLRVTGIGVVRKGVHRTYTMGEARIIVEPVPYNLGEEAGPVPARVRPLDLVIPDERAWERLQAARKATARRRRGARRALSERKHGALSLPVALLRQVQVLLERIYNRAVALRVPPPPPVPAGPAQDVESARDREIAHYREYPSLSRWREVLPHARADEVALGRLLDELRPDVIHVHDVFMLGVAANAIDRAAAQGRTVRLVYDAHEYIAGVAVVPARTIGAYCDLEREFVGRADRIITVSPPLAQWLARDYSLERTPEVVLNAPLVGHPPEDFDDLRKVVGLAPDVPLLVYGGGVNRARGVQTAVAALAHLPGVHLALVTNRPNGPVTKELLTQARSLGVLDRFHVAPFVPAELVTHYFRSATIGLSTLLHAPNHDVALTNKFCEYLLAGLPIITSDTPAQAEIVRERSLGDVYAAGDVADLVRAVTDLLPRVGEVRDRILGDAALLHEFSWAAQAETIRSVYDELLGGLPERAWAEGVTNLDSLQVTEVERP</sequence>
<dbReference type="Pfam" id="PF13692">
    <property type="entry name" value="Glyco_trans_1_4"/>
    <property type="match status" value="1"/>
</dbReference>
<evidence type="ECO:0000256" key="2">
    <source>
        <dbReference type="ARBA" id="ARBA00022679"/>
    </source>
</evidence>
<evidence type="ECO:0000313" key="4">
    <source>
        <dbReference type="EMBL" id="QOR69775.1"/>
    </source>
</evidence>
<accession>A0A7M1SQP7</accession>
<dbReference type="SUPFAM" id="SSF53756">
    <property type="entry name" value="UDP-Glycosyltransferase/glycogen phosphorylase"/>
    <property type="match status" value="1"/>
</dbReference>
<dbReference type="CDD" id="cd03801">
    <property type="entry name" value="GT4_PimA-like"/>
    <property type="match status" value="1"/>
</dbReference>
<organism evidence="4 5">
    <name type="scientific">Ruania alkalisoli</name>
    <dbReference type="NCBI Taxonomy" id="2779775"/>
    <lineage>
        <taxon>Bacteria</taxon>
        <taxon>Bacillati</taxon>
        <taxon>Actinomycetota</taxon>
        <taxon>Actinomycetes</taxon>
        <taxon>Micrococcales</taxon>
        <taxon>Ruaniaceae</taxon>
        <taxon>Ruania</taxon>
    </lineage>
</organism>
<dbReference type="PANTHER" id="PTHR12526">
    <property type="entry name" value="GLYCOSYLTRANSFERASE"/>
    <property type="match status" value="1"/>
</dbReference>
<reference evidence="4 5" key="1">
    <citation type="submission" date="2020-10" db="EMBL/GenBank/DDBJ databases">
        <title>Haloactinobacterium sp. RN3S43, a bacterium isolated from saline soil.</title>
        <authorList>
            <person name="Sun J.-Q."/>
        </authorList>
    </citation>
    <scope>NUCLEOTIDE SEQUENCE [LARGE SCALE GENOMIC DNA]</scope>
    <source>
        <strain evidence="4 5">RN3S43</strain>
    </source>
</reference>
<gene>
    <name evidence="4" type="ORF">IM660_14040</name>
</gene>
<dbReference type="InterPro" id="IPR028098">
    <property type="entry name" value="Glyco_trans_4-like_N"/>
</dbReference>
<evidence type="ECO:0000313" key="5">
    <source>
        <dbReference type="Proteomes" id="UP000593758"/>
    </source>
</evidence>
<dbReference type="EMBL" id="CP063169">
    <property type="protein sequence ID" value="QOR69775.1"/>
    <property type="molecule type" value="Genomic_DNA"/>
</dbReference>
<feature type="domain" description="Glycosyltransferase subfamily 4-like N-terminal" evidence="3">
    <location>
        <begin position="165"/>
        <end position="290"/>
    </location>
</feature>
<dbReference type="Pfam" id="PF13439">
    <property type="entry name" value="Glyco_transf_4"/>
    <property type="match status" value="1"/>
</dbReference>
<name>A0A7M1SQP7_9MICO</name>
<dbReference type="AlphaFoldDB" id="A0A7M1SQP7"/>